<dbReference type="PANTHER" id="PTHR38834">
    <property type="entry name" value="PERIPLASMIC SUBSTRATE BINDING PROTEIN FAMILY 3"/>
    <property type="match status" value="1"/>
</dbReference>
<dbReference type="Pfam" id="PF00497">
    <property type="entry name" value="SBP_bac_3"/>
    <property type="match status" value="1"/>
</dbReference>
<evidence type="ECO:0000313" key="3">
    <source>
        <dbReference type="EMBL" id="GGA68580.1"/>
    </source>
</evidence>
<organism evidence="3 4">
    <name type="scientific">Neiella marina</name>
    <dbReference type="NCBI Taxonomy" id="508461"/>
    <lineage>
        <taxon>Bacteria</taxon>
        <taxon>Pseudomonadati</taxon>
        <taxon>Pseudomonadota</taxon>
        <taxon>Gammaproteobacteria</taxon>
        <taxon>Alteromonadales</taxon>
        <taxon>Echinimonadaceae</taxon>
        <taxon>Neiella</taxon>
    </lineage>
</organism>
<keyword evidence="1" id="KW-0732">Signal</keyword>
<dbReference type="PANTHER" id="PTHR38834:SF3">
    <property type="entry name" value="SOLUTE-BINDING PROTEIN FAMILY 3_N-TERMINAL DOMAIN-CONTAINING PROTEIN"/>
    <property type="match status" value="1"/>
</dbReference>
<keyword evidence="4" id="KW-1185">Reference proteome</keyword>
<feature type="domain" description="Solute-binding protein family 3/N-terminal" evidence="2">
    <location>
        <begin position="43"/>
        <end position="241"/>
    </location>
</feature>
<evidence type="ECO:0000313" key="4">
    <source>
        <dbReference type="Proteomes" id="UP000619743"/>
    </source>
</evidence>
<dbReference type="SUPFAM" id="SSF53850">
    <property type="entry name" value="Periplasmic binding protein-like II"/>
    <property type="match status" value="1"/>
</dbReference>
<protein>
    <recommendedName>
        <fullName evidence="2">Solute-binding protein family 3/N-terminal domain-containing protein</fullName>
    </recommendedName>
</protein>
<name>A0A8J2U2U3_9GAMM</name>
<dbReference type="OrthoDB" id="5453932at2"/>
<gene>
    <name evidence="3" type="ORF">GCM10011369_07770</name>
</gene>
<dbReference type="EMBL" id="BMDX01000003">
    <property type="protein sequence ID" value="GGA68580.1"/>
    <property type="molecule type" value="Genomic_DNA"/>
</dbReference>
<feature type="signal peptide" evidence="1">
    <location>
        <begin position="1"/>
        <end position="23"/>
    </location>
</feature>
<dbReference type="Proteomes" id="UP000619743">
    <property type="component" value="Unassembled WGS sequence"/>
</dbReference>
<dbReference type="AlphaFoldDB" id="A0A8J2U2U3"/>
<evidence type="ECO:0000259" key="2">
    <source>
        <dbReference type="Pfam" id="PF00497"/>
    </source>
</evidence>
<feature type="chain" id="PRO_5035307131" description="Solute-binding protein family 3/N-terminal domain-containing protein" evidence="1">
    <location>
        <begin position="24"/>
        <end position="242"/>
    </location>
</feature>
<comment type="caution">
    <text evidence="3">The sequence shown here is derived from an EMBL/GenBank/DDBJ whole genome shotgun (WGS) entry which is preliminary data.</text>
</comment>
<proteinExistence type="predicted"/>
<dbReference type="Gene3D" id="3.40.190.10">
    <property type="entry name" value="Periplasmic binding protein-like II"/>
    <property type="match status" value="2"/>
</dbReference>
<dbReference type="RefSeq" id="WP_087506526.1">
    <property type="nucleotide sequence ID" value="NZ_BMDX01000003.1"/>
</dbReference>
<reference evidence="4" key="1">
    <citation type="journal article" date="2019" name="Int. J. Syst. Evol. Microbiol.">
        <title>The Global Catalogue of Microorganisms (GCM) 10K type strain sequencing project: providing services to taxonomists for standard genome sequencing and annotation.</title>
        <authorList>
            <consortium name="The Broad Institute Genomics Platform"/>
            <consortium name="The Broad Institute Genome Sequencing Center for Infectious Disease"/>
            <person name="Wu L."/>
            <person name="Ma J."/>
        </authorList>
    </citation>
    <scope>NUCLEOTIDE SEQUENCE [LARGE SCALE GENOMIC DNA]</scope>
    <source>
        <strain evidence="4">CGMCC 1.10130</strain>
    </source>
</reference>
<evidence type="ECO:0000256" key="1">
    <source>
        <dbReference type="SAM" id="SignalP"/>
    </source>
</evidence>
<dbReference type="InterPro" id="IPR001638">
    <property type="entry name" value="Solute-binding_3/MltF_N"/>
</dbReference>
<accession>A0A8J2U2U3</accession>
<sequence length="242" mass="27017">MPISKFVRSVVIGASLWLSNAAAIDQPTLTLATHNLCPYGCYPVGVSKANNPQFSGIAVKTVQCVVAQMGWRLEVRVLPWTRAQQMAQSGEVDGFFAASQKAERDEFAVMSDTIAEQNWQWFLLTDSTFDPNDASFKNQARVGGFDGSNMLAWLEANDFQVVARPPGTEKLLRTLLAQRVDAILANERVMTELLVRRGQLSEVKSYPLLNKPLGVYFDKRFVSRNPEFLAKFNAQIANCRHD</sequence>